<dbReference type="EMBL" id="CAJGYO010000009">
    <property type="protein sequence ID" value="CAD6253820.1"/>
    <property type="molecule type" value="Genomic_DNA"/>
</dbReference>
<evidence type="ECO:0000313" key="3">
    <source>
        <dbReference type="Proteomes" id="UP000604825"/>
    </source>
</evidence>
<keyword evidence="3" id="KW-1185">Reference proteome</keyword>
<gene>
    <name evidence="2" type="ORF">NCGR_LOCUS37439</name>
</gene>
<reference evidence="2" key="1">
    <citation type="submission" date="2020-10" db="EMBL/GenBank/DDBJ databases">
        <authorList>
            <person name="Han B."/>
            <person name="Lu T."/>
            <person name="Zhao Q."/>
            <person name="Huang X."/>
            <person name="Zhao Y."/>
        </authorList>
    </citation>
    <scope>NUCLEOTIDE SEQUENCE</scope>
</reference>
<evidence type="ECO:0000313" key="2">
    <source>
        <dbReference type="EMBL" id="CAD6253820.1"/>
    </source>
</evidence>
<proteinExistence type="predicted"/>
<comment type="caution">
    <text evidence="2">The sequence shown here is derived from an EMBL/GenBank/DDBJ whole genome shotgun (WGS) entry which is preliminary data.</text>
</comment>
<sequence length="260" mass="28226">MEVEVSGGPGLWRPMLIVSETARWKVAVPIRAGSEIAITVGSLECHLLHGSGTLRHQLHRQKLGQEQLQQQPHRHHGHRQHQEQSNQQQPQQQHPVSLLRRSSSVVISMKGDTGGSSCGGGCCSRSFSSGWYSALLTTSFFLGDVSASLHAGDCLICMVVANKTRSRTGITVQCSTLGWQLGVHCLRHGLIVVEVEVRPAAGVQVVGALDAEERLVGRHAPLGLRATRWTPCSTWPATPTSRAGTCTEVWTAQSPHKYNT</sequence>
<organism evidence="2 3">
    <name type="scientific">Miscanthus lutarioriparius</name>
    <dbReference type="NCBI Taxonomy" id="422564"/>
    <lineage>
        <taxon>Eukaryota</taxon>
        <taxon>Viridiplantae</taxon>
        <taxon>Streptophyta</taxon>
        <taxon>Embryophyta</taxon>
        <taxon>Tracheophyta</taxon>
        <taxon>Spermatophyta</taxon>
        <taxon>Magnoliopsida</taxon>
        <taxon>Liliopsida</taxon>
        <taxon>Poales</taxon>
        <taxon>Poaceae</taxon>
        <taxon>PACMAD clade</taxon>
        <taxon>Panicoideae</taxon>
        <taxon>Andropogonodae</taxon>
        <taxon>Andropogoneae</taxon>
        <taxon>Saccharinae</taxon>
        <taxon>Miscanthus</taxon>
    </lineage>
</organism>
<dbReference type="AlphaFoldDB" id="A0A811Q0C5"/>
<name>A0A811Q0C5_9POAL</name>
<evidence type="ECO:0000256" key="1">
    <source>
        <dbReference type="SAM" id="MobiDB-lite"/>
    </source>
</evidence>
<protein>
    <submittedName>
        <fullName evidence="2">Uncharacterized protein</fullName>
    </submittedName>
</protein>
<dbReference type="Proteomes" id="UP000604825">
    <property type="component" value="Unassembled WGS sequence"/>
</dbReference>
<feature type="region of interest" description="Disordered" evidence="1">
    <location>
        <begin position="62"/>
        <end position="95"/>
    </location>
</feature>
<feature type="compositionally biased region" description="Low complexity" evidence="1">
    <location>
        <begin position="83"/>
        <end position="95"/>
    </location>
</feature>
<accession>A0A811Q0C5</accession>